<feature type="compositionally biased region" description="Low complexity" evidence="2">
    <location>
        <begin position="525"/>
        <end position="538"/>
    </location>
</feature>
<feature type="region of interest" description="Disordered" evidence="2">
    <location>
        <begin position="1"/>
        <end position="57"/>
    </location>
</feature>
<evidence type="ECO:0000313" key="3">
    <source>
        <dbReference type="EMBL" id="PWW78087.1"/>
    </source>
</evidence>
<feature type="region of interest" description="Disordered" evidence="2">
    <location>
        <begin position="69"/>
        <end position="99"/>
    </location>
</feature>
<proteinExistence type="predicted"/>
<sequence length="594" mass="63684">MATRHLPIRDLHHTNATMLPDNPILAPPPDDTPAAATTASVAPTSIPPSVGSPSTTVLITPERPITNIPPASLAPAVSFTRPPATDPPISSPLAPHQGNPWDLETSYPGNGARFTSIPITPPRVPAQSNTRRLPRGGVGQTSLTPGRESSPSRLSTISALAGSQLSRVASVRHTRSHSTPMGLTGDNRGKHQHQQHQQHQQQRNTPGLFSSIFTPSTRQNPPERQDPPLSSMRAVTSSASALASAVGTPKSGNKGFFGFAFGSSNQPNSPPSSRSSTRALSPDRDTCLVDEFAGISFRELLKSYTVEPLGTPETPEEALKRTPEGRLGELAETAGDLLERVYEAYKARTNALSDVMDQQADDQDLLEESGTKTAEYKLQLERLATEERAAREEQQLRLAAYEKRIRGLEDELHRERAKAQDFEQRAAMANRKKLTSAASDSGFESDADSLFSIRERDRMASPVGSFLDASIDETSSTTSTSTITTSTASAAPLKCDSCAKSLHPVSSASSIASTRNPTPLSQAWPPSNSTGNNNNPTSKWGFAAALRGNRQTGVWGGSDAEIVRQENRMLRARVGELEAVVDDVLEVVAGRGVF</sequence>
<feature type="region of interest" description="Disordered" evidence="2">
    <location>
        <begin position="262"/>
        <end position="283"/>
    </location>
</feature>
<dbReference type="CDD" id="cd22249">
    <property type="entry name" value="UDM1_RNF168_RNF169-like"/>
    <property type="match status" value="1"/>
</dbReference>
<feature type="coiled-coil region" evidence="1">
    <location>
        <begin position="373"/>
        <end position="432"/>
    </location>
</feature>
<accession>A0A317SX86</accession>
<organism evidence="3 4">
    <name type="scientific">Tuber magnatum</name>
    <name type="common">white Piedmont truffle</name>
    <dbReference type="NCBI Taxonomy" id="42249"/>
    <lineage>
        <taxon>Eukaryota</taxon>
        <taxon>Fungi</taxon>
        <taxon>Dikarya</taxon>
        <taxon>Ascomycota</taxon>
        <taxon>Pezizomycotina</taxon>
        <taxon>Pezizomycetes</taxon>
        <taxon>Pezizales</taxon>
        <taxon>Tuberaceae</taxon>
        <taxon>Tuber</taxon>
    </lineage>
</organism>
<reference evidence="3 4" key="1">
    <citation type="submission" date="2018-03" db="EMBL/GenBank/DDBJ databases">
        <title>Genomes of Pezizomycetes fungi and the evolution of truffles.</title>
        <authorList>
            <person name="Murat C."/>
            <person name="Payen T."/>
            <person name="Noel B."/>
            <person name="Kuo A."/>
            <person name="Martin F.M."/>
        </authorList>
    </citation>
    <scope>NUCLEOTIDE SEQUENCE [LARGE SCALE GENOMIC DNA]</scope>
    <source>
        <strain evidence="3">091103-1</strain>
    </source>
</reference>
<dbReference type="AlphaFoldDB" id="A0A317SX86"/>
<gene>
    <name evidence="3" type="ORF">C7212DRAFT_184054</name>
</gene>
<keyword evidence="4" id="KW-1185">Reference proteome</keyword>
<feature type="compositionally biased region" description="Polar residues" evidence="2">
    <location>
        <begin position="509"/>
        <end position="521"/>
    </location>
</feature>
<evidence type="ECO:0000313" key="4">
    <source>
        <dbReference type="Proteomes" id="UP000246991"/>
    </source>
</evidence>
<feature type="region of interest" description="Disordered" evidence="2">
    <location>
        <begin position="115"/>
        <end position="235"/>
    </location>
</feature>
<evidence type="ECO:0000256" key="2">
    <source>
        <dbReference type="SAM" id="MobiDB-lite"/>
    </source>
</evidence>
<protein>
    <submittedName>
        <fullName evidence="3">Uncharacterized protein</fullName>
    </submittedName>
</protein>
<name>A0A317SX86_9PEZI</name>
<feature type="region of interest" description="Disordered" evidence="2">
    <location>
        <begin position="509"/>
        <end position="538"/>
    </location>
</feature>
<feature type="compositionally biased region" description="Polar residues" evidence="2">
    <location>
        <begin position="203"/>
        <end position="220"/>
    </location>
</feature>
<dbReference type="OrthoDB" id="5377009at2759"/>
<evidence type="ECO:0000256" key="1">
    <source>
        <dbReference type="SAM" id="Coils"/>
    </source>
</evidence>
<feature type="compositionally biased region" description="Polar residues" evidence="2">
    <location>
        <begin position="140"/>
        <end position="167"/>
    </location>
</feature>
<feature type="compositionally biased region" description="Low complexity" evidence="2">
    <location>
        <begin position="263"/>
        <end position="280"/>
    </location>
</feature>
<comment type="caution">
    <text evidence="3">The sequence shown here is derived from an EMBL/GenBank/DDBJ whole genome shotgun (WGS) entry which is preliminary data.</text>
</comment>
<feature type="compositionally biased region" description="Low complexity" evidence="2">
    <location>
        <begin position="32"/>
        <end position="49"/>
    </location>
</feature>
<dbReference type="Proteomes" id="UP000246991">
    <property type="component" value="Unassembled WGS sequence"/>
</dbReference>
<dbReference type="EMBL" id="PYWC01000017">
    <property type="protein sequence ID" value="PWW78087.1"/>
    <property type="molecule type" value="Genomic_DNA"/>
</dbReference>
<keyword evidence="1" id="KW-0175">Coiled coil</keyword>